<evidence type="ECO:0000313" key="2">
    <source>
        <dbReference type="EMBL" id="MPY09907.1"/>
    </source>
</evidence>
<dbReference type="Proteomes" id="UP000326464">
    <property type="component" value="Unassembled WGS sequence"/>
</dbReference>
<feature type="region of interest" description="Disordered" evidence="1">
    <location>
        <begin position="44"/>
        <end position="87"/>
    </location>
</feature>
<accession>A0A7X1NN44</accession>
<feature type="compositionally biased region" description="Acidic residues" evidence="1">
    <location>
        <begin position="78"/>
        <end position="87"/>
    </location>
</feature>
<organism evidence="2 3">
    <name type="scientific">Arthrobacter bussei</name>
    <dbReference type="NCBI Taxonomy" id="2594179"/>
    <lineage>
        <taxon>Bacteria</taxon>
        <taxon>Bacillati</taxon>
        <taxon>Actinomycetota</taxon>
        <taxon>Actinomycetes</taxon>
        <taxon>Micrococcales</taxon>
        <taxon>Micrococcaceae</taxon>
        <taxon>Arthrobacter</taxon>
    </lineage>
</organism>
<protein>
    <submittedName>
        <fullName evidence="2">Uncharacterized protein</fullName>
    </submittedName>
</protein>
<name>A0A7X1NN44_9MICC</name>
<dbReference type="RefSeq" id="WP_152812481.1">
    <property type="nucleotide sequence ID" value="NZ_VJXX01000001.1"/>
</dbReference>
<keyword evidence="3" id="KW-1185">Reference proteome</keyword>
<feature type="compositionally biased region" description="Basic and acidic residues" evidence="1">
    <location>
        <begin position="44"/>
        <end position="72"/>
    </location>
</feature>
<feature type="region of interest" description="Disordered" evidence="1">
    <location>
        <begin position="1"/>
        <end position="24"/>
    </location>
</feature>
<feature type="compositionally biased region" description="Basic and acidic residues" evidence="1">
    <location>
        <begin position="1"/>
        <end position="22"/>
    </location>
</feature>
<reference evidence="3" key="1">
    <citation type="submission" date="2019-07" db="EMBL/GenBank/DDBJ databases">
        <title>Arthrobacter KR32 sp. nov., isolated from mountain cheese made of cows milk.</title>
        <authorList>
            <person name="Flegler A."/>
        </authorList>
    </citation>
    <scope>NUCLEOTIDE SEQUENCE [LARGE SCALE GENOMIC DNA]</scope>
    <source>
        <strain evidence="3">KR32</strain>
    </source>
</reference>
<dbReference type="OrthoDB" id="4955155at2"/>
<comment type="caution">
    <text evidence="2">The sequence shown here is derived from an EMBL/GenBank/DDBJ whole genome shotgun (WGS) entry which is preliminary data.</text>
</comment>
<evidence type="ECO:0000313" key="3">
    <source>
        <dbReference type="Proteomes" id="UP000326464"/>
    </source>
</evidence>
<gene>
    <name evidence="2" type="ORF">FNH21_04110</name>
</gene>
<sequence length="87" mass="9892">MSDSSRLDPEKDFPEDLSSVDRDDLDILNSRNHRDRDLQYIRDGDVDAETEGRHHDLREELDRRQVDRDAALRGDAPASEDAESAAG</sequence>
<proteinExistence type="predicted"/>
<dbReference type="AlphaFoldDB" id="A0A7X1NN44"/>
<dbReference type="EMBL" id="VJXX01000001">
    <property type="protein sequence ID" value="MPY09907.1"/>
    <property type="molecule type" value="Genomic_DNA"/>
</dbReference>
<evidence type="ECO:0000256" key="1">
    <source>
        <dbReference type="SAM" id="MobiDB-lite"/>
    </source>
</evidence>